<accession>A0A9W7ID81</accession>
<organism evidence="2 3">
    <name type="scientific">Hibiscus trionum</name>
    <name type="common">Flower of an hour</name>
    <dbReference type="NCBI Taxonomy" id="183268"/>
    <lineage>
        <taxon>Eukaryota</taxon>
        <taxon>Viridiplantae</taxon>
        <taxon>Streptophyta</taxon>
        <taxon>Embryophyta</taxon>
        <taxon>Tracheophyta</taxon>
        <taxon>Spermatophyta</taxon>
        <taxon>Magnoliopsida</taxon>
        <taxon>eudicotyledons</taxon>
        <taxon>Gunneridae</taxon>
        <taxon>Pentapetalae</taxon>
        <taxon>rosids</taxon>
        <taxon>malvids</taxon>
        <taxon>Malvales</taxon>
        <taxon>Malvaceae</taxon>
        <taxon>Malvoideae</taxon>
        <taxon>Hibiscus</taxon>
    </lineage>
</organism>
<dbReference type="OrthoDB" id="1938465at2759"/>
<dbReference type="GO" id="GO:0016301">
    <property type="term" value="F:kinase activity"/>
    <property type="evidence" value="ECO:0007669"/>
    <property type="project" value="UniProtKB-KW"/>
</dbReference>
<dbReference type="Pfam" id="PF07727">
    <property type="entry name" value="RVT_2"/>
    <property type="match status" value="1"/>
</dbReference>
<feature type="domain" description="Reverse transcriptase Ty1/copia-type" evidence="1">
    <location>
        <begin position="3"/>
        <end position="77"/>
    </location>
</feature>
<evidence type="ECO:0000259" key="1">
    <source>
        <dbReference type="Pfam" id="PF07727"/>
    </source>
</evidence>
<name>A0A9W7ID81_HIBTR</name>
<keyword evidence="2" id="KW-0418">Kinase</keyword>
<proteinExistence type="predicted"/>
<evidence type="ECO:0000313" key="3">
    <source>
        <dbReference type="Proteomes" id="UP001165190"/>
    </source>
</evidence>
<comment type="caution">
    <text evidence="2">The sequence shown here is derived from an EMBL/GenBank/DDBJ whole genome shotgun (WGS) entry which is preliminary data.</text>
</comment>
<evidence type="ECO:0000313" key="2">
    <source>
        <dbReference type="EMBL" id="GMI92936.1"/>
    </source>
</evidence>
<gene>
    <name evidence="2" type="ORF">HRI_002962900</name>
</gene>
<protein>
    <submittedName>
        <fullName evidence="2">Cysteine-rich RLK (RECEPTOR-like protein kinase) 8</fullName>
    </submittedName>
</protein>
<dbReference type="Proteomes" id="UP001165190">
    <property type="component" value="Unassembled WGS sequence"/>
</dbReference>
<keyword evidence="3" id="KW-1185">Reference proteome</keyword>
<reference evidence="2" key="1">
    <citation type="submission" date="2023-05" db="EMBL/GenBank/DDBJ databases">
        <title>Genome and transcriptome analyses reveal genes involved in the formation of fine ridges on petal epidermal cells in Hibiscus trionum.</title>
        <authorList>
            <person name="Koshimizu S."/>
            <person name="Masuda S."/>
            <person name="Ishii T."/>
            <person name="Shirasu K."/>
            <person name="Hoshino A."/>
            <person name="Arita M."/>
        </authorList>
    </citation>
    <scope>NUCLEOTIDE SEQUENCE</scope>
    <source>
        <strain evidence="2">Hamamatsu line</strain>
    </source>
</reference>
<dbReference type="EMBL" id="BSYR01000025">
    <property type="protein sequence ID" value="GMI92936.1"/>
    <property type="molecule type" value="Genomic_DNA"/>
</dbReference>
<sequence length="79" mass="9146">MDFPPGFEEEKGRVCRLKKSLYGLKQPPRAWFIRFAKAMTSKNYVQGQADHTMFYKHSGESKCSILIVYVDDIILKGMI</sequence>
<dbReference type="InterPro" id="IPR013103">
    <property type="entry name" value="RVT_2"/>
</dbReference>
<dbReference type="AlphaFoldDB" id="A0A9W7ID81"/>
<keyword evidence="2" id="KW-0808">Transferase</keyword>